<dbReference type="Proteomes" id="UP000480681">
    <property type="component" value="Unassembled WGS sequence"/>
</dbReference>
<proteinExistence type="predicted"/>
<evidence type="ECO:0000313" key="1">
    <source>
        <dbReference type="EMBL" id="NEX76466.1"/>
    </source>
</evidence>
<accession>A0AAW9YDC3</accession>
<name>A0AAW9YDC3_9GAMM</name>
<comment type="caution">
    <text evidence="1">The sequence shown here is derived from an EMBL/GenBank/DDBJ whole genome shotgun (WGS) entry which is preliminary data.</text>
</comment>
<dbReference type="AlphaFoldDB" id="A0AAW9YDC3"/>
<evidence type="ECO:0008006" key="3">
    <source>
        <dbReference type="Google" id="ProtNLM"/>
    </source>
</evidence>
<reference evidence="1 2" key="1">
    <citation type="submission" date="2020-02" db="EMBL/GenBank/DDBJ databases">
        <title>Genome sequencing of Aeromonas rivipollensis.</title>
        <authorList>
            <person name="Fono-Tamo Ubani E.K."/>
            <person name="Lekota K.E."/>
        </authorList>
    </citation>
    <scope>NUCLEOTIDE SEQUENCE [LARGE SCALE GENOMIC DNA]</scope>
    <source>
        <strain evidence="1 2">G87</strain>
    </source>
</reference>
<evidence type="ECO:0000313" key="2">
    <source>
        <dbReference type="Proteomes" id="UP000480681"/>
    </source>
</evidence>
<protein>
    <recommendedName>
        <fullName evidence="3">Transposase</fullName>
    </recommendedName>
</protein>
<organism evidence="1 2">
    <name type="scientific">Aeromonas rivipollensis</name>
    <dbReference type="NCBI Taxonomy" id="948519"/>
    <lineage>
        <taxon>Bacteria</taxon>
        <taxon>Pseudomonadati</taxon>
        <taxon>Pseudomonadota</taxon>
        <taxon>Gammaproteobacteria</taxon>
        <taxon>Aeromonadales</taxon>
        <taxon>Aeromonadaceae</taxon>
        <taxon>Aeromonas</taxon>
    </lineage>
</organism>
<sequence length="98" mass="11217">MASSSPWDPGPAATATPASSITRFIKGSRMTWFYALWVYHKGDGWTIWLGCPKDKIVRLVRLFRRHHDIGLPDAPWTAPVIPLRATLRRPQGQRRLRP</sequence>
<gene>
    <name evidence="1" type="ORF">G4911_17300</name>
</gene>
<dbReference type="EMBL" id="JAAIKZ010000031">
    <property type="protein sequence ID" value="NEX76466.1"/>
    <property type="molecule type" value="Genomic_DNA"/>
</dbReference>